<keyword evidence="3" id="KW-1185">Reference proteome</keyword>
<protein>
    <submittedName>
        <fullName evidence="2">Uncharacterized protein</fullName>
    </submittedName>
</protein>
<accession>A0AAD3HCB4</accession>
<dbReference type="AlphaFoldDB" id="A0AAD3HCB4"/>
<evidence type="ECO:0000313" key="2">
    <source>
        <dbReference type="EMBL" id="GFH58006.1"/>
    </source>
</evidence>
<dbReference type="EMBL" id="BLLK01000060">
    <property type="protein sequence ID" value="GFH58006.1"/>
    <property type="molecule type" value="Genomic_DNA"/>
</dbReference>
<reference evidence="2 3" key="1">
    <citation type="journal article" date="2021" name="Sci. Rep.">
        <title>The genome of the diatom Chaetoceros tenuissimus carries an ancient integrated fragment of an extant virus.</title>
        <authorList>
            <person name="Hongo Y."/>
            <person name="Kimura K."/>
            <person name="Takaki Y."/>
            <person name="Yoshida Y."/>
            <person name="Baba S."/>
            <person name="Kobayashi G."/>
            <person name="Nagasaki K."/>
            <person name="Hano T."/>
            <person name="Tomaru Y."/>
        </authorList>
    </citation>
    <scope>NUCLEOTIDE SEQUENCE [LARGE SCALE GENOMIC DNA]</scope>
    <source>
        <strain evidence="2 3">NIES-3715</strain>
    </source>
</reference>
<sequence>MKRFSTAALLMCAFQADAFTSTSSNRCPTALDAKSKKSVSSAAAAMVVSAGILANSFFPNIAFADEIGRETEAPTLSTGETVEICVKRGPLGACQKTELRTEYNDNDKATKYFRDPQEKMREKYSAAQLQAIDSGDGVTTKTVADSEGNELIEKLRQASLDNKEKNDRIIRAKTLQNDLGASFGPLSNQVVILNSDGETFTLLEAPQAMRLKKAGYIKDKRFITQPTQQVIDDALEAPEEGGIGAVFKGIFGSD</sequence>
<evidence type="ECO:0000256" key="1">
    <source>
        <dbReference type="SAM" id="SignalP"/>
    </source>
</evidence>
<feature type="chain" id="PRO_5041965359" evidence="1">
    <location>
        <begin position="19"/>
        <end position="254"/>
    </location>
</feature>
<name>A0AAD3HCB4_9STRA</name>
<feature type="signal peptide" evidence="1">
    <location>
        <begin position="1"/>
        <end position="18"/>
    </location>
</feature>
<comment type="caution">
    <text evidence="2">The sequence shown here is derived from an EMBL/GenBank/DDBJ whole genome shotgun (WGS) entry which is preliminary data.</text>
</comment>
<organism evidence="2 3">
    <name type="scientific">Chaetoceros tenuissimus</name>
    <dbReference type="NCBI Taxonomy" id="426638"/>
    <lineage>
        <taxon>Eukaryota</taxon>
        <taxon>Sar</taxon>
        <taxon>Stramenopiles</taxon>
        <taxon>Ochrophyta</taxon>
        <taxon>Bacillariophyta</taxon>
        <taxon>Coscinodiscophyceae</taxon>
        <taxon>Chaetocerotophycidae</taxon>
        <taxon>Chaetocerotales</taxon>
        <taxon>Chaetocerotaceae</taxon>
        <taxon>Chaetoceros</taxon>
    </lineage>
</organism>
<proteinExistence type="predicted"/>
<dbReference type="Proteomes" id="UP001054902">
    <property type="component" value="Unassembled WGS sequence"/>
</dbReference>
<gene>
    <name evidence="2" type="ORF">CTEN210_14482</name>
</gene>
<keyword evidence="1" id="KW-0732">Signal</keyword>
<evidence type="ECO:0000313" key="3">
    <source>
        <dbReference type="Proteomes" id="UP001054902"/>
    </source>
</evidence>